<evidence type="ECO:0000259" key="6">
    <source>
        <dbReference type="PROSITE" id="PS50835"/>
    </source>
</evidence>
<dbReference type="Gene3D" id="2.60.40.10">
    <property type="entry name" value="Immunoglobulins"/>
    <property type="match status" value="2"/>
</dbReference>
<keyword evidence="2" id="KW-0732">Signal</keyword>
<proteinExistence type="predicted"/>
<dbReference type="SUPFAM" id="SSF52058">
    <property type="entry name" value="L domain-like"/>
    <property type="match status" value="1"/>
</dbReference>
<dbReference type="InterPro" id="IPR000483">
    <property type="entry name" value="Cys-rich_flank_reg_C"/>
</dbReference>
<keyword evidence="1" id="KW-0433">Leucine-rich repeat</keyword>
<dbReference type="InterPro" id="IPR036116">
    <property type="entry name" value="FN3_sf"/>
</dbReference>
<dbReference type="PROSITE" id="PS50835">
    <property type="entry name" value="IG_LIKE"/>
    <property type="match status" value="1"/>
</dbReference>
<dbReference type="Pfam" id="PF13855">
    <property type="entry name" value="LRR_8"/>
    <property type="match status" value="3"/>
</dbReference>
<dbReference type="Gene3D" id="3.80.10.10">
    <property type="entry name" value="Ribonuclease Inhibitor"/>
    <property type="match status" value="3"/>
</dbReference>
<keyword evidence="5" id="KW-0472">Membrane</keyword>
<evidence type="ECO:0000256" key="2">
    <source>
        <dbReference type="ARBA" id="ARBA00022729"/>
    </source>
</evidence>
<keyword evidence="5" id="KW-0812">Transmembrane</keyword>
<dbReference type="SMART" id="SM00369">
    <property type="entry name" value="LRR_TYP"/>
    <property type="match status" value="9"/>
</dbReference>
<dbReference type="PRINTS" id="PR00019">
    <property type="entry name" value="LEURICHRPT"/>
</dbReference>
<dbReference type="AlphaFoldDB" id="A0A915K7J1"/>
<dbReference type="SUPFAM" id="SSF48726">
    <property type="entry name" value="Immunoglobulin"/>
    <property type="match status" value="1"/>
</dbReference>
<dbReference type="SMART" id="SM00408">
    <property type="entry name" value="IGc2"/>
    <property type="match status" value="1"/>
</dbReference>
<feature type="domain" description="Ig-like" evidence="6">
    <location>
        <begin position="505"/>
        <end position="590"/>
    </location>
</feature>
<dbReference type="SUPFAM" id="SSF49265">
    <property type="entry name" value="Fibronectin type III"/>
    <property type="match status" value="1"/>
</dbReference>
<dbReference type="InterPro" id="IPR007110">
    <property type="entry name" value="Ig-like_dom"/>
</dbReference>
<dbReference type="Proteomes" id="UP000887565">
    <property type="component" value="Unplaced"/>
</dbReference>
<sequence length="779" mass="88705">MSHFEPLERQKRDSLSHTRNPAHHCLTKVFACHLLSCHLYVRSRLVCITVIFIERISTPVINDLVSMMWHKMLHIATVSFLIMVGARGAQMSSSGESSDDAHWPNVACPQKCRCSLTLTEKFQARLRTADCSDSDIYEFPADFPSDVQMIILKNNHVQRLSIDQSLRDLIILDLSHNFLQQSPIMDESRRELFNLKLLDLSFNRLEKLDDFQFEGLFNLEELNLADNSLFSINDRSFLGLNKLETLKLSGNRLPFFENVWWKNLPNLHNLYADRNRFTFLQADAFKLLPNLMTLDLSKNKLYRINDRAFTDLIKLETLNLNSNFLIQVPRESLTFLKSIKSINLGRNAIFKLRKDDFCSLYSLRDLTLSNMQRLRLVEKGAFNDLPGLLLVDLHDNPYLSYLDPESFIKIEQLSHLHLHNNNLTVLERDTVDSLPALQEISFYGNPLLCDCNSRWLNKLLTDVTVEDRKIVFSEADRIVCDGPKDHRFKLFTTLTPGDLPRVCPPRILHLFDSTTNRKSGDDIAYDCRAVGLPRPRITWVESSGRPASREQTVGGTLILRRLKTSDGGPYACIAENDVGNDVRQTILNVTAMQIELNIERLTSTSARVVWTGADRDNHIFQLQYRRATVDTNEQTASLDHRMRYATSVTPIMKSYTLENLRPDTSYEICISYEDDQDVLVQIFCAKFHTHTAASSRNVVAAALRRNGNLALGAALAALSCVLIVLSFVALKLKSNVVGRRELSAASALMTPNGYENGNFYTFSTDDLSKSCSKHSLLDL</sequence>
<evidence type="ECO:0000256" key="5">
    <source>
        <dbReference type="SAM" id="Phobius"/>
    </source>
</evidence>
<dbReference type="OMA" id="YVHRLAF"/>
<dbReference type="InterPro" id="IPR003591">
    <property type="entry name" value="Leu-rich_rpt_typical-subtyp"/>
</dbReference>
<dbReference type="CDD" id="cd00063">
    <property type="entry name" value="FN3"/>
    <property type="match status" value="1"/>
</dbReference>
<name>A0A915K7J1_ROMCU</name>
<reference evidence="8" key="1">
    <citation type="submission" date="2022-11" db="UniProtKB">
        <authorList>
            <consortium name="WormBaseParasite"/>
        </authorList>
    </citation>
    <scope>IDENTIFICATION</scope>
</reference>
<dbReference type="InterPro" id="IPR013783">
    <property type="entry name" value="Ig-like_fold"/>
</dbReference>
<protein>
    <submittedName>
        <fullName evidence="8">Ig-like domain-containing protein</fullName>
    </submittedName>
</protein>
<keyword evidence="5" id="KW-1133">Transmembrane helix</keyword>
<feature type="transmembrane region" description="Helical" evidence="5">
    <location>
        <begin position="709"/>
        <end position="730"/>
    </location>
</feature>
<evidence type="ECO:0000256" key="1">
    <source>
        <dbReference type="ARBA" id="ARBA00022614"/>
    </source>
</evidence>
<evidence type="ECO:0000256" key="4">
    <source>
        <dbReference type="ARBA" id="ARBA00023157"/>
    </source>
</evidence>
<dbReference type="InterPro" id="IPR032675">
    <property type="entry name" value="LRR_dom_sf"/>
</dbReference>
<accession>A0A915K7J1</accession>
<dbReference type="SMART" id="SM00082">
    <property type="entry name" value="LRRCT"/>
    <property type="match status" value="1"/>
</dbReference>
<keyword evidence="3" id="KW-0677">Repeat</keyword>
<keyword evidence="7" id="KW-1185">Reference proteome</keyword>
<organism evidence="7 8">
    <name type="scientific">Romanomermis culicivorax</name>
    <name type="common">Nematode worm</name>
    <dbReference type="NCBI Taxonomy" id="13658"/>
    <lineage>
        <taxon>Eukaryota</taxon>
        <taxon>Metazoa</taxon>
        <taxon>Ecdysozoa</taxon>
        <taxon>Nematoda</taxon>
        <taxon>Enoplea</taxon>
        <taxon>Dorylaimia</taxon>
        <taxon>Mermithida</taxon>
        <taxon>Mermithoidea</taxon>
        <taxon>Mermithidae</taxon>
        <taxon>Romanomermis</taxon>
    </lineage>
</organism>
<dbReference type="PANTHER" id="PTHR24366">
    <property type="entry name" value="IG(IMMUNOGLOBULIN) AND LRR(LEUCINE RICH REPEAT) DOMAINS"/>
    <property type="match status" value="1"/>
</dbReference>
<evidence type="ECO:0000313" key="7">
    <source>
        <dbReference type="Proteomes" id="UP000887565"/>
    </source>
</evidence>
<dbReference type="InterPro" id="IPR036179">
    <property type="entry name" value="Ig-like_dom_sf"/>
</dbReference>
<keyword evidence="4" id="KW-1015">Disulfide bond</keyword>
<dbReference type="PROSITE" id="PS51450">
    <property type="entry name" value="LRR"/>
    <property type="match status" value="2"/>
</dbReference>
<dbReference type="PANTHER" id="PTHR24366:SF96">
    <property type="entry name" value="LEUCINE RICH REPEAT CONTAINING 53"/>
    <property type="match status" value="1"/>
</dbReference>
<dbReference type="InterPro" id="IPR003961">
    <property type="entry name" value="FN3_dom"/>
</dbReference>
<evidence type="ECO:0000313" key="8">
    <source>
        <dbReference type="WBParaSite" id="nRc.2.0.1.t34313-RA"/>
    </source>
</evidence>
<dbReference type="WBParaSite" id="nRc.2.0.1.t34313-RA">
    <property type="protein sequence ID" value="nRc.2.0.1.t34313-RA"/>
    <property type="gene ID" value="nRc.2.0.1.g34313"/>
</dbReference>
<dbReference type="Pfam" id="PF13927">
    <property type="entry name" value="Ig_3"/>
    <property type="match status" value="1"/>
</dbReference>
<evidence type="ECO:0000256" key="3">
    <source>
        <dbReference type="ARBA" id="ARBA00022737"/>
    </source>
</evidence>
<dbReference type="InterPro" id="IPR003598">
    <property type="entry name" value="Ig_sub2"/>
</dbReference>
<dbReference type="InterPro" id="IPR001611">
    <property type="entry name" value="Leu-rich_rpt"/>
</dbReference>